<gene>
    <name evidence="2" type="ORF">BDV98DRAFT_583118</name>
</gene>
<reference evidence="2 3" key="1">
    <citation type="journal article" date="2019" name="Nat. Ecol. Evol.">
        <title>Megaphylogeny resolves global patterns of mushroom evolution.</title>
        <authorList>
            <person name="Varga T."/>
            <person name="Krizsan K."/>
            <person name="Foldi C."/>
            <person name="Dima B."/>
            <person name="Sanchez-Garcia M."/>
            <person name="Sanchez-Ramirez S."/>
            <person name="Szollosi G.J."/>
            <person name="Szarkandi J.G."/>
            <person name="Papp V."/>
            <person name="Albert L."/>
            <person name="Andreopoulos W."/>
            <person name="Angelini C."/>
            <person name="Antonin V."/>
            <person name="Barry K.W."/>
            <person name="Bougher N.L."/>
            <person name="Buchanan P."/>
            <person name="Buyck B."/>
            <person name="Bense V."/>
            <person name="Catcheside P."/>
            <person name="Chovatia M."/>
            <person name="Cooper J."/>
            <person name="Damon W."/>
            <person name="Desjardin D."/>
            <person name="Finy P."/>
            <person name="Geml J."/>
            <person name="Haridas S."/>
            <person name="Hughes K."/>
            <person name="Justo A."/>
            <person name="Karasinski D."/>
            <person name="Kautmanova I."/>
            <person name="Kiss B."/>
            <person name="Kocsube S."/>
            <person name="Kotiranta H."/>
            <person name="LaButti K.M."/>
            <person name="Lechner B.E."/>
            <person name="Liimatainen K."/>
            <person name="Lipzen A."/>
            <person name="Lukacs Z."/>
            <person name="Mihaltcheva S."/>
            <person name="Morgado L.N."/>
            <person name="Niskanen T."/>
            <person name="Noordeloos M.E."/>
            <person name="Ohm R.A."/>
            <person name="Ortiz-Santana B."/>
            <person name="Ovrebo C."/>
            <person name="Racz N."/>
            <person name="Riley R."/>
            <person name="Savchenko A."/>
            <person name="Shiryaev A."/>
            <person name="Soop K."/>
            <person name="Spirin V."/>
            <person name="Szebenyi C."/>
            <person name="Tomsovsky M."/>
            <person name="Tulloss R.E."/>
            <person name="Uehling J."/>
            <person name="Grigoriev I.V."/>
            <person name="Vagvolgyi C."/>
            <person name="Papp T."/>
            <person name="Martin F.M."/>
            <person name="Miettinen O."/>
            <person name="Hibbett D.S."/>
            <person name="Nagy L.G."/>
        </authorList>
    </citation>
    <scope>NUCLEOTIDE SEQUENCE [LARGE SCALE GENOMIC DNA]</scope>
    <source>
        <strain evidence="2 3">CBS 309.79</strain>
    </source>
</reference>
<name>A0A5C3QIF9_9AGAR</name>
<evidence type="ECO:0000313" key="2">
    <source>
        <dbReference type="EMBL" id="TFL01088.1"/>
    </source>
</evidence>
<evidence type="ECO:0000313" key="3">
    <source>
        <dbReference type="Proteomes" id="UP000305067"/>
    </source>
</evidence>
<sequence>MYGWMVSTDPFINLRILCITCDRHDRPVPKVAEPIPSQHLFGTICAQQHLTLNGCAVDWTPFEVPDSHLDDATSSPRSRSGPDSLLMPSPGEPTNRKILPCQCLSYFSVAKSFGAGGSTNTGFYRDRVQNIVVDDVDLREKTLMIPETTLSMVIEARTLHKTPAPGESDFVLSVNFVPPIFTPKHFPVVELCNISELRSLYLDIDPERFAEYPCELRKLCIFHTDFQSRNHSIMNCLEGMLVSPWKSGFPIAMVEINACGYSEERVSALREFLSPGVTHFVEIGGSDNY</sequence>
<proteinExistence type="predicted"/>
<keyword evidence="3" id="KW-1185">Reference proteome</keyword>
<dbReference type="Proteomes" id="UP000305067">
    <property type="component" value="Unassembled WGS sequence"/>
</dbReference>
<evidence type="ECO:0000256" key="1">
    <source>
        <dbReference type="SAM" id="MobiDB-lite"/>
    </source>
</evidence>
<feature type="region of interest" description="Disordered" evidence="1">
    <location>
        <begin position="67"/>
        <end position="93"/>
    </location>
</feature>
<protein>
    <submittedName>
        <fullName evidence="2">Uncharacterized protein</fullName>
    </submittedName>
</protein>
<organism evidence="2 3">
    <name type="scientific">Pterulicium gracile</name>
    <dbReference type="NCBI Taxonomy" id="1884261"/>
    <lineage>
        <taxon>Eukaryota</taxon>
        <taxon>Fungi</taxon>
        <taxon>Dikarya</taxon>
        <taxon>Basidiomycota</taxon>
        <taxon>Agaricomycotina</taxon>
        <taxon>Agaricomycetes</taxon>
        <taxon>Agaricomycetidae</taxon>
        <taxon>Agaricales</taxon>
        <taxon>Pleurotineae</taxon>
        <taxon>Pterulaceae</taxon>
        <taxon>Pterulicium</taxon>
    </lineage>
</organism>
<dbReference type="EMBL" id="ML178826">
    <property type="protein sequence ID" value="TFL01088.1"/>
    <property type="molecule type" value="Genomic_DNA"/>
</dbReference>
<accession>A0A5C3QIF9</accession>
<dbReference type="AlphaFoldDB" id="A0A5C3QIF9"/>